<accession>A0A443SAD3</accession>
<sequence length="140" mass="14803">MLESLKQNLQDSPSLRCIVIGSNDKVFSAGHDLKELTSKTGQDYHKTVFDVCSQVMLAIRNMPVPVIAEVKGVAAAAGCQLVAATDIAIASEEAMFSTPGARVGLFCSTPGIEVARAANQKTAAYMLFTGNFITANGKCF</sequence>
<keyword evidence="2" id="KW-0809">Transit peptide</keyword>
<proteinExistence type="predicted"/>
<dbReference type="GO" id="GO:0005739">
    <property type="term" value="C:mitochondrion"/>
    <property type="evidence" value="ECO:0007669"/>
    <property type="project" value="TreeGrafter"/>
</dbReference>
<keyword evidence="5" id="KW-1185">Reference proteome</keyword>
<dbReference type="SUPFAM" id="SSF52096">
    <property type="entry name" value="ClpP/crotonase"/>
    <property type="match status" value="1"/>
</dbReference>
<dbReference type="VEuPathDB" id="VectorBase:LDEU007570"/>
<dbReference type="EMBL" id="NCKV01004841">
    <property type="protein sequence ID" value="RWS24470.1"/>
    <property type="molecule type" value="Genomic_DNA"/>
</dbReference>
<dbReference type="CDD" id="cd06558">
    <property type="entry name" value="crotonase-like"/>
    <property type="match status" value="1"/>
</dbReference>
<dbReference type="InterPro" id="IPR029045">
    <property type="entry name" value="ClpP/crotonase-like_dom_sf"/>
</dbReference>
<evidence type="ECO:0000256" key="1">
    <source>
        <dbReference type="ARBA" id="ARBA00022832"/>
    </source>
</evidence>
<dbReference type="Gene3D" id="3.90.226.10">
    <property type="entry name" value="2-enoyl-CoA Hydratase, Chain A, domain 1"/>
    <property type="match status" value="1"/>
</dbReference>
<keyword evidence="1" id="KW-0276">Fatty acid metabolism</keyword>
<dbReference type="STRING" id="299467.A0A443SAD3"/>
<dbReference type="PANTHER" id="PTHR43602:SF1">
    <property type="entry name" value="ENOYL-COA HYDRATASE DOMAIN-CONTAINING PROTEIN 3, MITOCHONDRIAL"/>
    <property type="match status" value="1"/>
</dbReference>
<dbReference type="Pfam" id="PF00378">
    <property type="entry name" value="ECH_1"/>
    <property type="match status" value="1"/>
</dbReference>
<evidence type="ECO:0000313" key="5">
    <source>
        <dbReference type="Proteomes" id="UP000288716"/>
    </source>
</evidence>
<dbReference type="Proteomes" id="UP000288716">
    <property type="component" value="Unassembled WGS sequence"/>
</dbReference>
<dbReference type="InterPro" id="IPR001753">
    <property type="entry name" value="Enoyl-CoA_hydra/iso"/>
</dbReference>
<dbReference type="PANTHER" id="PTHR43602">
    <property type="match status" value="1"/>
</dbReference>
<evidence type="ECO:0000256" key="2">
    <source>
        <dbReference type="ARBA" id="ARBA00022946"/>
    </source>
</evidence>
<dbReference type="GO" id="GO:0016836">
    <property type="term" value="F:hydro-lyase activity"/>
    <property type="evidence" value="ECO:0007669"/>
    <property type="project" value="TreeGrafter"/>
</dbReference>
<gene>
    <name evidence="4" type="ORF">B4U80_09279</name>
</gene>
<protein>
    <submittedName>
        <fullName evidence="4">Enoyl-CoA hydratase domain-containing protein 3-like protein</fullName>
    </submittedName>
</protein>
<evidence type="ECO:0000256" key="3">
    <source>
        <dbReference type="ARBA" id="ARBA00023098"/>
    </source>
</evidence>
<dbReference type="GO" id="GO:0006631">
    <property type="term" value="P:fatty acid metabolic process"/>
    <property type="evidence" value="ECO:0007669"/>
    <property type="project" value="UniProtKB-KW"/>
</dbReference>
<reference evidence="4 5" key="1">
    <citation type="journal article" date="2018" name="Gigascience">
        <title>Genomes of trombidid mites reveal novel predicted allergens and laterally-transferred genes associated with secondary metabolism.</title>
        <authorList>
            <person name="Dong X."/>
            <person name="Chaisiri K."/>
            <person name="Xia D."/>
            <person name="Armstrong S.D."/>
            <person name="Fang Y."/>
            <person name="Donnelly M.J."/>
            <person name="Kadowaki T."/>
            <person name="McGarry J.W."/>
            <person name="Darby A.C."/>
            <person name="Makepeace B.L."/>
        </authorList>
    </citation>
    <scope>NUCLEOTIDE SEQUENCE [LARGE SCALE GENOMIC DNA]</scope>
    <source>
        <strain evidence="4">UoL-UT</strain>
    </source>
</reference>
<evidence type="ECO:0000313" key="4">
    <source>
        <dbReference type="EMBL" id="RWS24470.1"/>
    </source>
</evidence>
<name>A0A443SAD3_9ACAR</name>
<dbReference type="OrthoDB" id="2139957at2759"/>
<organism evidence="4 5">
    <name type="scientific">Leptotrombidium deliense</name>
    <dbReference type="NCBI Taxonomy" id="299467"/>
    <lineage>
        <taxon>Eukaryota</taxon>
        <taxon>Metazoa</taxon>
        <taxon>Ecdysozoa</taxon>
        <taxon>Arthropoda</taxon>
        <taxon>Chelicerata</taxon>
        <taxon>Arachnida</taxon>
        <taxon>Acari</taxon>
        <taxon>Acariformes</taxon>
        <taxon>Trombidiformes</taxon>
        <taxon>Prostigmata</taxon>
        <taxon>Anystina</taxon>
        <taxon>Parasitengona</taxon>
        <taxon>Trombiculoidea</taxon>
        <taxon>Trombiculidae</taxon>
        <taxon>Leptotrombidium</taxon>
    </lineage>
</organism>
<dbReference type="InterPro" id="IPR052377">
    <property type="entry name" value="Mitochondrial_ECH-domain"/>
</dbReference>
<comment type="caution">
    <text evidence="4">The sequence shown here is derived from an EMBL/GenBank/DDBJ whole genome shotgun (WGS) entry which is preliminary data.</text>
</comment>
<dbReference type="AlphaFoldDB" id="A0A443SAD3"/>
<keyword evidence="3" id="KW-0443">Lipid metabolism</keyword>